<keyword evidence="3" id="KW-1185">Reference proteome</keyword>
<reference evidence="2" key="1">
    <citation type="journal article" date="2020" name="G3 (Bethesda)">
        <title>High-Quality Assemblies for Three Invasive Social Wasps from the &lt;i&gt;Vespula&lt;/i&gt; Genus.</title>
        <authorList>
            <person name="Harrop T.W.R."/>
            <person name="Guhlin J."/>
            <person name="McLaughlin G.M."/>
            <person name="Permina E."/>
            <person name="Stockwell P."/>
            <person name="Gilligan J."/>
            <person name="Le Lec M.F."/>
            <person name="Gruber M.A.M."/>
            <person name="Quinn O."/>
            <person name="Lovegrove M."/>
            <person name="Duncan E.J."/>
            <person name="Remnant E.J."/>
            <person name="Van Eeckhoven J."/>
            <person name="Graham B."/>
            <person name="Knapp R.A."/>
            <person name="Langford K.W."/>
            <person name="Kronenberg Z."/>
            <person name="Press M.O."/>
            <person name="Eacker S.M."/>
            <person name="Wilson-Rankin E.E."/>
            <person name="Purcell J."/>
            <person name="Lester P.J."/>
            <person name="Dearden P.K."/>
        </authorList>
    </citation>
    <scope>NUCLEOTIDE SEQUENCE</scope>
    <source>
        <strain evidence="2">Marl-1</strain>
    </source>
</reference>
<evidence type="ECO:0000256" key="1">
    <source>
        <dbReference type="SAM" id="MobiDB-lite"/>
    </source>
</evidence>
<accession>A0A834JXV6</accession>
<gene>
    <name evidence="2" type="ORF">HZH66_007037</name>
</gene>
<sequence length="77" mass="7788">MSDVGVGSNVSGGSGSGSGNGDSAAVAAAASTGACWRRTGRAHSMPTVLFVSRLPFTGKDDEPQKSMAQRVWGWVSS</sequence>
<dbReference type="Proteomes" id="UP000614350">
    <property type="component" value="Unassembled WGS sequence"/>
</dbReference>
<feature type="compositionally biased region" description="Gly residues" evidence="1">
    <location>
        <begin position="10"/>
        <end position="20"/>
    </location>
</feature>
<protein>
    <submittedName>
        <fullName evidence="2">Uncharacterized protein</fullName>
    </submittedName>
</protein>
<dbReference type="EMBL" id="JACSEA010000007">
    <property type="protein sequence ID" value="KAF7396175.1"/>
    <property type="molecule type" value="Genomic_DNA"/>
</dbReference>
<evidence type="ECO:0000313" key="2">
    <source>
        <dbReference type="EMBL" id="KAF7396175.1"/>
    </source>
</evidence>
<name>A0A834JXV6_VESVU</name>
<dbReference type="AlphaFoldDB" id="A0A834JXV6"/>
<organism evidence="2 3">
    <name type="scientific">Vespula vulgaris</name>
    <name type="common">Yellow jacket</name>
    <name type="synonym">Wasp</name>
    <dbReference type="NCBI Taxonomy" id="7454"/>
    <lineage>
        <taxon>Eukaryota</taxon>
        <taxon>Metazoa</taxon>
        <taxon>Ecdysozoa</taxon>
        <taxon>Arthropoda</taxon>
        <taxon>Hexapoda</taxon>
        <taxon>Insecta</taxon>
        <taxon>Pterygota</taxon>
        <taxon>Neoptera</taxon>
        <taxon>Endopterygota</taxon>
        <taxon>Hymenoptera</taxon>
        <taxon>Apocrita</taxon>
        <taxon>Aculeata</taxon>
        <taxon>Vespoidea</taxon>
        <taxon>Vespidae</taxon>
        <taxon>Vespinae</taxon>
        <taxon>Vespula</taxon>
    </lineage>
</organism>
<evidence type="ECO:0000313" key="3">
    <source>
        <dbReference type="Proteomes" id="UP000614350"/>
    </source>
</evidence>
<comment type="caution">
    <text evidence="2">The sequence shown here is derived from an EMBL/GenBank/DDBJ whole genome shotgun (WGS) entry which is preliminary data.</text>
</comment>
<feature type="region of interest" description="Disordered" evidence="1">
    <location>
        <begin position="1"/>
        <end position="28"/>
    </location>
</feature>
<proteinExistence type="predicted"/>
<feature type="region of interest" description="Disordered" evidence="1">
    <location>
        <begin position="56"/>
        <end position="77"/>
    </location>
</feature>